<comment type="pathway">
    <text evidence="9">Carbohydrate degradation; glycolysis.</text>
</comment>
<evidence type="ECO:0000256" key="1">
    <source>
        <dbReference type="ARBA" id="ARBA00022490"/>
    </source>
</evidence>
<dbReference type="PANTHER" id="PTHR21208">
    <property type="entry name" value="ADP-DEPENDENT GLUCOKINASE"/>
    <property type="match status" value="1"/>
</dbReference>
<keyword evidence="8 9" id="KW-0119">Carbohydrate metabolism</keyword>
<feature type="binding site" evidence="9">
    <location>
        <position position="294"/>
    </location>
    <ligand>
        <name>Mg(2+)</name>
        <dbReference type="ChEBI" id="CHEBI:18420"/>
    </ligand>
</feature>
<dbReference type="GO" id="GO:0004340">
    <property type="term" value="F:glucokinase activity"/>
    <property type="evidence" value="ECO:0007669"/>
    <property type="project" value="UniProtKB-UniRule"/>
</dbReference>
<evidence type="ECO:0000256" key="6">
    <source>
        <dbReference type="ARBA" id="ARBA00022842"/>
    </source>
</evidence>
<dbReference type="PROSITE" id="PS51255">
    <property type="entry name" value="ADPK"/>
    <property type="match status" value="1"/>
</dbReference>
<feature type="binding site" evidence="9">
    <location>
        <begin position="111"/>
        <end position="112"/>
    </location>
    <ligand>
        <name>D-glucose</name>
        <dbReference type="ChEBI" id="CHEBI:4167"/>
    </ligand>
</feature>
<keyword evidence="11" id="KW-1185">Reference proteome</keyword>
<evidence type="ECO:0000313" key="11">
    <source>
        <dbReference type="Proteomes" id="UP000250272"/>
    </source>
</evidence>
<comment type="catalytic activity">
    <reaction evidence="9">
        <text>D-glucosamine + ADP = D-glucosamine 6-phosphate + AMP + H(+)</text>
        <dbReference type="Rhea" id="RHEA:62084"/>
        <dbReference type="ChEBI" id="CHEBI:15378"/>
        <dbReference type="ChEBI" id="CHEBI:58723"/>
        <dbReference type="ChEBI" id="CHEBI:58725"/>
        <dbReference type="ChEBI" id="CHEBI:456215"/>
        <dbReference type="ChEBI" id="CHEBI:456216"/>
    </reaction>
</comment>
<keyword evidence="4 9" id="KW-0479">Metal-binding</keyword>
<dbReference type="OrthoDB" id="124916at2157"/>
<keyword evidence="6 9" id="KW-0460">Magnesium</keyword>
<dbReference type="EC" id="2.7.1.147" evidence="9"/>
<comment type="catalytic activity">
    <reaction evidence="9">
        <text>D-glucose + ADP = D-glucose 6-phosphate + AMP + H(+)</text>
        <dbReference type="Rhea" id="RHEA:11460"/>
        <dbReference type="ChEBI" id="CHEBI:4167"/>
        <dbReference type="ChEBI" id="CHEBI:15378"/>
        <dbReference type="ChEBI" id="CHEBI:61548"/>
        <dbReference type="ChEBI" id="CHEBI:456215"/>
        <dbReference type="ChEBI" id="CHEBI:456216"/>
        <dbReference type="EC" id="2.7.1.147"/>
    </reaction>
</comment>
<feature type="binding site" evidence="9">
    <location>
        <position position="428"/>
    </location>
    <ligand>
        <name>ADP</name>
        <dbReference type="ChEBI" id="CHEBI:456216"/>
    </ligand>
</feature>
<feature type="active site" description="Proton acceptor" evidence="9">
    <location>
        <position position="439"/>
    </location>
</feature>
<dbReference type="UniPathway" id="UPA00109"/>
<dbReference type="SUPFAM" id="SSF53613">
    <property type="entry name" value="Ribokinase-like"/>
    <property type="match status" value="1"/>
</dbReference>
<dbReference type="GeneID" id="33325463"/>
<dbReference type="InterPro" id="IPR031299">
    <property type="entry name" value="GlkA"/>
</dbReference>
<dbReference type="Gene3D" id="3.40.1190.20">
    <property type="match status" value="2"/>
</dbReference>
<evidence type="ECO:0000256" key="7">
    <source>
        <dbReference type="ARBA" id="ARBA00023152"/>
    </source>
</evidence>
<dbReference type="RefSeq" id="WP_088864196.1">
    <property type="nucleotide sequence ID" value="NZ_CP015101.1"/>
</dbReference>
<feature type="binding site" evidence="9">
    <location>
        <position position="439"/>
    </location>
    <ligand>
        <name>Mg(2+)</name>
        <dbReference type="ChEBI" id="CHEBI:18420"/>
    </ligand>
</feature>
<keyword evidence="1 9" id="KW-0963">Cytoplasm</keyword>
<dbReference type="GO" id="GO:0043843">
    <property type="term" value="F:ADP-specific glucokinase activity"/>
    <property type="evidence" value="ECO:0007669"/>
    <property type="project" value="UniProtKB-EC"/>
</dbReference>
<keyword evidence="3 9" id="KW-0808">Transferase</keyword>
<dbReference type="Gene3D" id="3.30.1110.20">
    <property type="match status" value="1"/>
</dbReference>
<evidence type="ECO:0000256" key="9">
    <source>
        <dbReference type="HAMAP-Rule" id="MF_00809"/>
    </source>
</evidence>
<evidence type="ECO:0000256" key="4">
    <source>
        <dbReference type="ARBA" id="ARBA00022723"/>
    </source>
</evidence>
<comment type="subcellular location">
    <subcellularLocation>
        <location evidence="9">Cytoplasm</location>
    </subcellularLocation>
</comment>
<gene>
    <name evidence="9" type="primary">glkA</name>
    <name evidence="10" type="ORF">A3L01_01790</name>
</gene>
<feature type="binding site" evidence="9">
    <location>
        <begin position="341"/>
        <end position="342"/>
    </location>
    <ligand>
        <name>ADP</name>
        <dbReference type="ChEBI" id="CHEBI:456216"/>
    </ligand>
</feature>
<dbReference type="GO" id="GO:0046872">
    <property type="term" value="F:metal ion binding"/>
    <property type="evidence" value="ECO:0007669"/>
    <property type="project" value="UniProtKB-KW"/>
</dbReference>
<name>A0A2Z2MHE4_9EURY</name>
<feature type="binding site" evidence="9">
    <location>
        <position position="33"/>
    </location>
    <ligand>
        <name>D-glucose</name>
        <dbReference type="ChEBI" id="CHEBI:4167"/>
    </ligand>
</feature>
<dbReference type="HAMAP" id="MF_00809">
    <property type="entry name" value="ADP_glucokinase"/>
    <property type="match status" value="1"/>
</dbReference>
<feature type="binding site" evidence="9">
    <location>
        <position position="438"/>
    </location>
    <ligand>
        <name>ADP</name>
        <dbReference type="ChEBI" id="CHEBI:456216"/>
    </ligand>
</feature>
<sequence>MDWDALYSSAFERVRGNIGKIGGVLLAYNTNIDAIKYLDPADLEGRIERAGKDAVLRYSEELPERITSVEHLLGGILWSIRRGKAAELFVESCTVRFYMRRWGWDELRMGGQVGIMANLLGGVYNVPVIAHVPQLSSLQAELFKEGPIYVPKVEGGDLKLVHPKEFLADEENCIHYIYEFPRGFRVLGFEAPRENRFIGAADDYNPSLYIRPEFTEHFGEIAKKAELGIISGLQTLTKENYREPFEEMVRHLDVLNARNVPVHLEFAFTADETVRMALIDVLGRFHSVGLNEVELASIMEVMGEKGLAGRLLASDPVDPVAVTEAMLRLAERTGVRRIHFHTYGYYLALTDYHGEFVRDALLFAALAAAAKAKLGDVRSIDDVVEAMDVPVNEKAGAVEERLKAEYGMKDGIARVDNYQLSFVPTKIVARPKSTVGIGDTISSSAFVGEFALRP</sequence>
<keyword evidence="7 9" id="KW-0324">Glycolysis</keyword>
<comment type="function">
    <text evidence="9">Catalyzes the ADP-dependent phosphorylation of D-glucose to D-glucose 6-phosphate and glucosamine to glucosamine 6-phosphate.</text>
</comment>
<feature type="binding site" evidence="9">
    <location>
        <position position="265"/>
    </location>
    <ligand>
        <name>Mg(2+)</name>
        <dbReference type="ChEBI" id="CHEBI:18420"/>
    </ligand>
</feature>
<feature type="binding site" evidence="9">
    <location>
        <position position="175"/>
    </location>
    <ligand>
        <name>D-glucose</name>
        <dbReference type="ChEBI" id="CHEBI:4167"/>
    </ligand>
</feature>
<feature type="binding site" evidence="9">
    <location>
        <position position="291"/>
    </location>
    <ligand>
        <name>ADP</name>
        <dbReference type="ChEBI" id="CHEBI:456216"/>
    </ligand>
</feature>
<dbReference type="GO" id="GO:0006006">
    <property type="term" value="P:glucose metabolic process"/>
    <property type="evidence" value="ECO:0007669"/>
    <property type="project" value="UniProtKB-KW"/>
</dbReference>
<evidence type="ECO:0000256" key="5">
    <source>
        <dbReference type="ARBA" id="ARBA00022777"/>
    </source>
</evidence>
<dbReference type="KEGG" id="tbs:A3L01_01790"/>
<dbReference type="Proteomes" id="UP000250272">
    <property type="component" value="Chromosome"/>
</dbReference>
<evidence type="ECO:0000313" key="10">
    <source>
        <dbReference type="EMBL" id="ASJ04162.1"/>
    </source>
</evidence>
<dbReference type="PANTHER" id="PTHR21208:SF1">
    <property type="entry name" value="ADP-DEPENDENT GLUCOKINASE"/>
    <property type="match status" value="1"/>
</dbReference>
<keyword evidence="5 9" id="KW-0418">Kinase</keyword>
<accession>A0A2Z2MHE4</accession>
<dbReference type="GO" id="GO:0005737">
    <property type="term" value="C:cytoplasm"/>
    <property type="evidence" value="ECO:0007669"/>
    <property type="project" value="UniProtKB-SubCell"/>
</dbReference>
<feature type="binding site" evidence="9">
    <location>
        <position position="87"/>
    </location>
    <ligand>
        <name>D-glucose</name>
        <dbReference type="ChEBI" id="CHEBI:4167"/>
    </ligand>
</feature>
<keyword evidence="2 9" id="KW-0313">Glucose metabolism</keyword>
<comment type="cofactor">
    <cofactor evidence="9">
        <name>Mg(2+)</name>
        <dbReference type="ChEBI" id="CHEBI:18420"/>
    </cofactor>
    <text evidence="9">Binds 1 Mg(2+) ion per subunit.</text>
</comment>
<evidence type="ECO:0000256" key="8">
    <source>
        <dbReference type="ARBA" id="ARBA00023277"/>
    </source>
</evidence>
<evidence type="ECO:0000256" key="2">
    <source>
        <dbReference type="ARBA" id="ARBA00022526"/>
    </source>
</evidence>
<dbReference type="Pfam" id="PF04587">
    <property type="entry name" value="ADP_PFK_GK"/>
    <property type="match status" value="1"/>
</dbReference>
<protein>
    <recommendedName>
        <fullName evidence="9">ADP-dependent glucose/glucosamine kinase</fullName>
        <ecNumber evidence="9">2.7.1.147</ecNumber>
    </recommendedName>
    <alternativeName>
        <fullName evidence="9">ADP-dependent glucokinase</fullName>
        <shortName evidence="9">ADP-GK</shortName>
        <shortName evidence="9">ADPGK</shortName>
    </alternativeName>
    <alternativeName>
        <fullName evidence="9">Glucosamine kinase</fullName>
        <shortName evidence="9">GlcN kinase</shortName>
    </alternativeName>
</protein>
<dbReference type="AlphaFoldDB" id="A0A2Z2MHE4"/>
<reference evidence="10 11" key="1">
    <citation type="submission" date="2016-04" db="EMBL/GenBank/DDBJ databases">
        <title>Complete genome sequence of Thermococcus barossii type strain SHCK-94.</title>
        <authorList>
            <person name="Oger P.M."/>
        </authorList>
    </citation>
    <scope>NUCLEOTIDE SEQUENCE [LARGE SCALE GENOMIC DNA]</scope>
    <source>
        <strain evidence="10 11">SHCK-94</strain>
    </source>
</reference>
<feature type="binding site" evidence="9">
    <location>
        <position position="439"/>
    </location>
    <ligand>
        <name>D-glucose</name>
        <dbReference type="ChEBI" id="CHEBI:4167"/>
    </ligand>
</feature>
<comment type="similarity">
    <text evidence="9">Belongs to the ADP-dependent glucokinase family.</text>
</comment>
<dbReference type="GO" id="GO:0006096">
    <property type="term" value="P:glycolytic process"/>
    <property type="evidence" value="ECO:0007669"/>
    <property type="project" value="UniProtKB-UniRule"/>
</dbReference>
<dbReference type="InterPro" id="IPR029056">
    <property type="entry name" value="Ribokinase-like"/>
</dbReference>
<dbReference type="EMBL" id="CP015101">
    <property type="protein sequence ID" value="ASJ04162.1"/>
    <property type="molecule type" value="Genomic_DNA"/>
</dbReference>
<evidence type="ECO:0000256" key="3">
    <source>
        <dbReference type="ARBA" id="ARBA00022679"/>
    </source>
</evidence>
<dbReference type="InterPro" id="IPR007666">
    <property type="entry name" value="ADP_PFK/GK"/>
</dbReference>
<organism evidence="10 11">
    <name type="scientific">Thermococcus barossii</name>
    <dbReference type="NCBI Taxonomy" id="54077"/>
    <lineage>
        <taxon>Archaea</taxon>
        <taxon>Methanobacteriati</taxon>
        <taxon>Methanobacteriota</taxon>
        <taxon>Thermococci</taxon>
        <taxon>Thermococcales</taxon>
        <taxon>Thermococcaceae</taxon>
        <taxon>Thermococcus</taxon>
    </lineage>
</organism>
<dbReference type="NCBIfam" id="NF010641">
    <property type="entry name" value="PRK14038.1"/>
    <property type="match status" value="1"/>
</dbReference>
<proteinExistence type="inferred from homology"/>